<evidence type="ECO:0000256" key="1">
    <source>
        <dbReference type="SAM" id="Coils"/>
    </source>
</evidence>
<accession>A0ABQ4V1E0</accession>
<dbReference type="InterPro" id="IPR049945">
    <property type="entry name" value="AAA_22"/>
</dbReference>
<name>A0ABQ4V1E0_9HYPH</name>
<feature type="domain" description="ORC1/DEAH AAA+ ATPase" evidence="3">
    <location>
        <begin position="102"/>
        <end position="219"/>
    </location>
</feature>
<dbReference type="Gene3D" id="3.40.50.300">
    <property type="entry name" value="P-loop containing nucleotide triphosphate hydrolases"/>
    <property type="match status" value="1"/>
</dbReference>
<sequence length="338" mass="37142">MKDLTPTLDPRYAHLPLYMQRSIHERELERLEEERAEQAYQERVVQRRAELAAKRETEAARKAALEARCQMQASRDTPFVMTSAASVVFAAIDRCQRFGHNGLVVGAPGVGKTRALEEAVRRSGTMEGPPVGLVTVTGVMGNSTMALLEEVAPHLGVPTVYGVAATLKRLCSDAGPFPPILLFDEAQNLSLRAARDLLAISEQARVQMLFLGNDEALKLVNSQKAAIQQIARRLPVREEIDCILDADADLIAGQYDVEGPEAFRLCRALAEVRHADGIGKVLPTARALADAAGSRTVKVDHLREALALFPHFARDLARTTPAPKVERQSSFKRLPTRR</sequence>
<evidence type="ECO:0000313" key="4">
    <source>
        <dbReference type="EMBL" id="GJE77875.1"/>
    </source>
</evidence>
<evidence type="ECO:0000313" key="5">
    <source>
        <dbReference type="Proteomes" id="UP001055093"/>
    </source>
</evidence>
<dbReference type="RefSeq" id="WP_238308574.1">
    <property type="nucleotide sequence ID" value="NZ_BPRE01000018.1"/>
</dbReference>
<organism evidence="4 5">
    <name type="scientific">Methylorubrum suomiense</name>
    <dbReference type="NCBI Taxonomy" id="144191"/>
    <lineage>
        <taxon>Bacteria</taxon>
        <taxon>Pseudomonadati</taxon>
        <taxon>Pseudomonadota</taxon>
        <taxon>Alphaproteobacteria</taxon>
        <taxon>Hyphomicrobiales</taxon>
        <taxon>Methylobacteriaceae</taxon>
        <taxon>Methylorubrum</taxon>
    </lineage>
</organism>
<keyword evidence="5" id="KW-1185">Reference proteome</keyword>
<dbReference type="SUPFAM" id="SSF52540">
    <property type="entry name" value="P-loop containing nucleoside triphosphate hydrolases"/>
    <property type="match status" value="1"/>
</dbReference>
<dbReference type="InterPro" id="IPR027417">
    <property type="entry name" value="P-loop_NTPase"/>
</dbReference>
<dbReference type="EMBL" id="BPRE01000018">
    <property type="protein sequence ID" value="GJE77875.1"/>
    <property type="molecule type" value="Genomic_DNA"/>
</dbReference>
<reference evidence="4" key="2">
    <citation type="submission" date="2021-08" db="EMBL/GenBank/DDBJ databases">
        <authorList>
            <person name="Tani A."/>
            <person name="Ola A."/>
            <person name="Ogura Y."/>
            <person name="Katsura K."/>
            <person name="Hayashi T."/>
        </authorList>
    </citation>
    <scope>NUCLEOTIDE SEQUENCE</scope>
    <source>
        <strain evidence="4">DSM 14458</strain>
    </source>
</reference>
<comment type="caution">
    <text evidence="4">The sequence shown here is derived from an EMBL/GenBank/DDBJ whole genome shotgun (WGS) entry which is preliminary data.</text>
</comment>
<protein>
    <recommendedName>
        <fullName evidence="3">ORC1/DEAH AAA+ ATPase domain-containing protein</fullName>
    </recommendedName>
</protein>
<reference evidence="4" key="1">
    <citation type="journal article" date="2021" name="Front. Microbiol.">
        <title>Comprehensive Comparative Genomics and Phenotyping of Methylobacterium Species.</title>
        <authorList>
            <person name="Alessa O."/>
            <person name="Ogura Y."/>
            <person name="Fujitani Y."/>
            <person name="Takami H."/>
            <person name="Hayashi T."/>
            <person name="Sahin N."/>
            <person name="Tani A."/>
        </authorList>
    </citation>
    <scope>NUCLEOTIDE SEQUENCE</scope>
    <source>
        <strain evidence="4">DSM 14458</strain>
    </source>
</reference>
<evidence type="ECO:0000259" key="3">
    <source>
        <dbReference type="Pfam" id="PF13401"/>
    </source>
</evidence>
<dbReference type="Proteomes" id="UP001055093">
    <property type="component" value="Unassembled WGS sequence"/>
</dbReference>
<evidence type="ECO:0000256" key="2">
    <source>
        <dbReference type="SAM" id="MobiDB-lite"/>
    </source>
</evidence>
<feature type="coiled-coil region" evidence="1">
    <location>
        <begin position="21"/>
        <end position="68"/>
    </location>
</feature>
<feature type="region of interest" description="Disordered" evidence="2">
    <location>
        <begin position="319"/>
        <end position="338"/>
    </location>
</feature>
<proteinExistence type="predicted"/>
<keyword evidence="1" id="KW-0175">Coiled coil</keyword>
<gene>
    <name evidence="4" type="ORF">BGCPKDLD_4483</name>
</gene>
<dbReference type="Pfam" id="PF13401">
    <property type="entry name" value="AAA_22"/>
    <property type="match status" value="1"/>
</dbReference>